<dbReference type="Pfam" id="PF03649">
    <property type="entry name" value="UPF0014"/>
    <property type="match status" value="1"/>
</dbReference>
<evidence type="ECO:0000256" key="3">
    <source>
        <dbReference type="ARBA" id="ARBA00022692"/>
    </source>
</evidence>
<name>A0A133MVU2_FINMA</name>
<protein>
    <submittedName>
        <fullName evidence="6">Amino acid ABC transporter permease</fullName>
    </submittedName>
</protein>
<comment type="caution">
    <text evidence="6">The sequence shown here is derived from an EMBL/GenBank/DDBJ whole genome shotgun (WGS) entry which is preliminary data.</text>
</comment>
<dbReference type="PANTHER" id="PTHR30028">
    <property type="entry name" value="UPF0014 INNER MEMBRANE PROTEIN YBBM-RELATED"/>
    <property type="match status" value="1"/>
</dbReference>
<accession>A0A133MVU2</accession>
<evidence type="ECO:0000256" key="2">
    <source>
        <dbReference type="ARBA" id="ARBA00005268"/>
    </source>
</evidence>
<evidence type="ECO:0000256" key="5">
    <source>
        <dbReference type="ARBA" id="ARBA00023136"/>
    </source>
</evidence>
<proteinExistence type="inferred from homology"/>
<reference evidence="7" key="1">
    <citation type="submission" date="2017-04" db="EMBL/GenBank/DDBJ databases">
        <title>Finegoldia magna isolated from orthopedic joint implant-associated infections.</title>
        <authorList>
            <person name="Bjorklund S."/>
            <person name="Bruggemann H."/>
            <person name="Jensen A."/>
            <person name="Hellmark B."/>
            <person name="Soderquist B."/>
        </authorList>
    </citation>
    <scope>NUCLEOTIDE SEQUENCE [LARGE SCALE GENOMIC DNA]</scope>
    <source>
        <strain evidence="7">08T492</strain>
    </source>
</reference>
<keyword evidence="5" id="KW-0472">Membrane</keyword>
<evidence type="ECO:0000313" key="7">
    <source>
        <dbReference type="Proteomes" id="UP000215361"/>
    </source>
</evidence>
<evidence type="ECO:0000256" key="4">
    <source>
        <dbReference type="ARBA" id="ARBA00022989"/>
    </source>
</evidence>
<dbReference type="AlphaFoldDB" id="A0A133MVU2"/>
<dbReference type="EMBL" id="NDYI01000024">
    <property type="protein sequence ID" value="OXZ36758.1"/>
    <property type="molecule type" value="Genomic_DNA"/>
</dbReference>
<dbReference type="Proteomes" id="UP000215361">
    <property type="component" value="Unassembled WGS sequence"/>
</dbReference>
<keyword evidence="4" id="KW-1133">Transmembrane helix</keyword>
<gene>
    <name evidence="6" type="ORF">B9N56_08885</name>
</gene>
<dbReference type="GO" id="GO:0005886">
    <property type="term" value="C:plasma membrane"/>
    <property type="evidence" value="ECO:0007669"/>
    <property type="project" value="TreeGrafter"/>
</dbReference>
<evidence type="ECO:0000256" key="1">
    <source>
        <dbReference type="ARBA" id="ARBA00004141"/>
    </source>
</evidence>
<comment type="subcellular location">
    <subcellularLocation>
        <location evidence="1">Membrane</location>
        <topology evidence="1">Multi-pass membrane protein</topology>
    </subcellularLocation>
</comment>
<evidence type="ECO:0000313" key="6">
    <source>
        <dbReference type="EMBL" id="OXZ36758.1"/>
    </source>
</evidence>
<comment type="similarity">
    <text evidence="2">Belongs to the UPF0014 family.</text>
</comment>
<sequence>MGIIKIPWTRFVLIYLLLLFVLFVMKKCRINKAKTLIIASFRMTVQLIIVGFILTYVINANNNLFVIIYILIMATFSTLKVFKGNNLSDKFKVIIGLSILFSGILVECFYVGFVIRKPIFDAQYAIPISGMLFGNTMTAVNLGVNYLNENLKLNKNKITTLINLGVKADTALIPIVNQSVEMAILPNLNSMIAMGIISLPGMMTGQILSGVSPNTAIIYQISVMIAICASVNIASFLSLYLGYKSLINNREQINFEL</sequence>
<keyword evidence="3" id="KW-0812">Transmembrane</keyword>
<organism evidence="6 7">
    <name type="scientific">Finegoldia magna</name>
    <name type="common">Peptostreptococcus magnus</name>
    <dbReference type="NCBI Taxonomy" id="1260"/>
    <lineage>
        <taxon>Bacteria</taxon>
        <taxon>Bacillati</taxon>
        <taxon>Bacillota</taxon>
        <taxon>Tissierellia</taxon>
        <taxon>Tissierellales</taxon>
        <taxon>Peptoniphilaceae</taxon>
        <taxon>Finegoldia</taxon>
    </lineage>
</organism>
<dbReference type="InterPro" id="IPR005226">
    <property type="entry name" value="UPF0014_fam"/>
</dbReference>
<dbReference type="PANTHER" id="PTHR30028:SF0">
    <property type="entry name" value="PROTEIN ALUMINUM SENSITIVE 3"/>
    <property type="match status" value="1"/>
</dbReference>
<dbReference type="RefSeq" id="WP_002839879.1">
    <property type="nucleotide sequence ID" value="NZ_JAWGLI010000010.1"/>
</dbReference>